<reference evidence="2" key="1">
    <citation type="submission" date="2025-08" db="UniProtKB">
        <authorList>
            <consortium name="RefSeq"/>
        </authorList>
    </citation>
    <scope>IDENTIFICATION</scope>
    <source>
        <tissue evidence="2">Leaves</tissue>
    </source>
</reference>
<dbReference type="AlphaFoldDB" id="A0A2I4GX41"/>
<keyword evidence="1" id="KW-1185">Reference proteome</keyword>
<dbReference type="Pfam" id="PF20431">
    <property type="entry name" value="E_motif"/>
    <property type="match status" value="1"/>
</dbReference>
<name>A0A2I4GX41_JUGRE</name>
<dbReference type="PANTHER" id="PTHR47926:SF348">
    <property type="entry name" value="PENTATRICOPEPTIDE REPEAT-CONTAINING PROTEIN"/>
    <property type="match status" value="1"/>
</dbReference>
<dbReference type="RefSeq" id="XP_018848464.1">
    <property type="nucleotide sequence ID" value="XM_018992919.2"/>
</dbReference>
<dbReference type="GO" id="GO:0003723">
    <property type="term" value="F:RNA binding"/>
    <property type="evidence" value="ECO:0007669"/>
    <property type="project" value="InterPro"/>
</dbReference>
<dbReference type="KEGG" id="jre:109011634"/>
<dbReference type="InterPro" id="IPR011990">
    <property type="entry name" value="TPR-like_helical_dom_sf"/>
</dbReference>
<protein>
    <submittedName>
        <fullName evidence="2">Pentatricopeptide repeat-containing protein At1g10330</fullName>
    </submittedName>
</protein>
<dbReference type="GO" id="GO:0009451">
    <property type="term" value="P:RNA modification"/>
    <property type="evidence" value="ECO:0007669"/>
    <property type="project" value="InterPro"/>
</dbReference>
<proteinExistence type="predicted"/>
<dbReference type="Pfam" id="PF01535">
    <property type="entry name" value="PPR"/>
    <property type="match status" value="2"/>
</dbReference>
<evidence type="ECO:0000313" key="1">
    <source>
        <dbReference type="Proteomes" id="UP000235220"/>
    </source>
</evidence>
<dbReference type="OrthoDB" id="185373at2759"/>
<dbReference type="GeneID" id="109011634"/>
<dbReference type="PROSITE" id="PS51375">
    <property type="entry name" value="PPR"/>
    <property type="match status" value="2"/>
</dbReference>
<evidence type="ECO:0000313" key="2">
    <source>
        <dbReference type="RefSeq" id="XP_018848464.1"/>
    </source>
</evidence>
<dbReference type="FunFam" id="1.25.40.10:FF:000242">
    <property type="entry name" value="Pentatricopeptide repeat-containing protein"/>
    <property type="match status" value="1"/>
</dbReference>
<dbReference type="Gramene" id="Jr10_13860_p1">
    <property type="protein sequence ID" value="cds.Jr10_13860_p1"/>
    <property type="gene ID" value="Jr10_13860"/>
</dbReference>
<dbReference type="Proteomes" id="UP000235220">
    <property type="component" value="Chromosome 10"/>
</dbReference>
<dbReference type="NCBIfam" id="TIGR00756">
    <property type="entry name" value="PPR"/>
    <property type="match status" value="4"/>
</dbReference>
<gene>
    <name evidence="2" type="primary">LOC109011634</name>
</gene>
<organism evidence="1 2">
    <name type="scientific">Juglans regia</name>
    <name type="common">English walnut</name>
    <dbReference type="NCBI Taxonomy" id="51240"/>
    <lineage>
        <taxon>Eukaryota</taxon>
        <taxon>Viridiplantae</taxon>
        <taxon>Streptophyta</taxon>
        <taxon>Embryophyta</taxon>
        <taxon>Tracheophyta</taxon>
        <taxon>Spermatophyta</taxon>
        <taxon>Magnoliopsida</taxon>
        <taxon>eudicotyledons</taxon>
        <taxon>Gunneridae</taxon>
        <taxon>Pentapetalae</taxon>
        <taxon>rosids</taxon>
        <taxon>fabids</taxon>
        <taxon>Fagales</taxon>
        <taxon>Juglandaceae</taxon>
        <taxon>Juglans</taxon>
    </lineage>
</organism>
<dbReference type="InterPro" id="IPR002885">
    <property type="entry name" value="PPR_rpt"/>
</dbReference>
<dbReference type="InterPro" id="IPR046960">
    <property type="entry name" value="PPR_At4g14850-like_plant"/>
</dbReference>
<dbReference type="Gene3D" id="1.25.40.10">
    <property type="entry name" value="Tetratricopeptide repeat domain"/>
    <property type="match status" value="2"/>
</dbReference>
<dbReference type="InterPro" id="IPR046848">
    <property type="entry name" value="E_motif"/>
</dbReference>
<sequence>MPHSPESLLQLLQSFPKPPNQIKQIHSLLITNGHLLCSSNITASNSKWMSTLLYNALQRAYLSLGQARNTLVLFTHMLAHQSTPNSHTFPSLIKAAATCLPSLGKPLHTQVVKRGVLRDPFIQTSFVSFYAHLGELLDARKMFEEISQPCIVAYNAMLDAFGKNGDMRSALLLFDCMPERDVVSWTSVIDGFGRNSCFHEAVKFFEKMTVHEDVMSCSLKPNEATYVSVLSSCANLDGGGSLYRGKQIHGYAIRNEIELTVFTQTALIDLYGKKGCLRSAVNVFDQMVFKEVCTWNAMMSSLASNGREMDALDAFEKMKVEGQHPNEVTFVAVLTACARGKLVELGLKLFKLMLHEFAIVPTMEHYGCIVDLLGRAGLLKEATDIISSMPFEPDGSVLGALFGACKIHGAIELANIVGQRLLDLQPRHCGRYVTLSNVNAVMEKWDHAADLRKAMVEAGIQKVPAYSLIDSI</sequence>
<accession>A0A2I4GX41</accession>
<dbReference type="Pfam" id="PF13041">
    <property type="entry name" value="PPR_2"/>
    <property type="match status" value="2"/>
</dbReference>
<dbReference type="FunCoup" id="A0A2I4GX41">
    <property type="interactions" value="718"/>
</dbReference>
<dbReference type="PANTHER" id="PTHR47926">
    <property type="entry name" value="PENTATRICOPEPTIDE REPEAT-CONTAINING PROTEIN"/>
    <property type="match status" value="1"/>
</dbReference>